<sequence>MTYSEFNDIYPHSNQELSESYIGIRYRGILKKAESGPRAHIHEENPASLLRSLRPCILMFDYCRIRNLHRKTTQLYSRRNFSNYSTLYRRVYVLGEGLGQWRGTTFSNNGMTTELRAQSEGQDSTSKKDGSSTFSASWICVDRGFLNLRHQWSGGSREEHRQGTVGLTFKETDGDSDGFEPLVSSLPNTSQVQSLLNLSASEGKRQELTLLVPAKPTPPGPEDCCMSGCAHCVHDIYMEELQAYKCAMRNVKQKVQELGSPYSSATKQNEDLEDDMDDDMDPATKAFMKLERKLKDKSAKSTNTI</sequence>
<feature type="region of interest" description="Disordered" evidence="1">
    <location>
        <begin position="258"/>
        <end position="281"/>
    </location>
</feature>
<dbReference type="InterPro" id="IPR039251">
    <property type="entry name" value="OXLD1"/>
</dbReference>
<dbReference type="GeneID" id="18930605"/>
<dbReference type="HOGENOM" id="CLU_912416_0_0_1"/>
<feature type="compositionally biased region" description="Acidic residues" evidence="1">
    <location>
        <begin position="271"/>
        <end position="281"/>
    </location>
</feature>
<evidence type="ECO:0000256" key="1">
    <source>
        <dbReference type="SAM" id="MobiDB-lite"/>
    </source>
</evidence>
<dbReference type="STRING" id="747676.F4RYN1"/>
<dbReference type="InterPro" id="IPR019180">
    <property type="entry name" value="Oxidoreductase-like_N"/>
</dbReference>
<name>F4RYN1_MELLP</name>
<evidence type="ECO:0000259" key="2">
    <source>
        <dbReference type="Pfam" id="PF09791"/>
    </source>
</evidence>
<keyword evidence="4" id="KW-1185">Reference proteome</keyword>
<dbReference type="eggNOG" id="ENOG502SCAE">
    <property type="taxonomic scope" value="Eukaryota"/>
</dbReference>
<dbReference type="Pfam" id="PF09791">
    <property type="entry name" value="Oxidored-like"/>
    <property type="match status" value="1"/>
</dbReference>
<proteinExistence type="predicted"/>
<dbReference type="EMBL" id="GL883130">
    <property type="protein sequence ID" value="EGG02547.1"/>
    <property type="molecule type" value="Genomic_DNA"/>
</dbReference>
<evidence type="ECO:0000313" key="3">
    <source>
        <dbReference type="EMBL" id="EGG02547.1"/>
    </source>
</evidence>
<dbReference type="GO" id="GO:0005739">
    <property type="term" value="C:mitochondrion"/>
    <property type="evidence" value="ECO:0007669"/>
    <property type="project" value="TreeGrafter"/>
</dbReference>
<feature type="domain" description="Oxidoreductase-like" evidence="2">
    <location>
        <begin position="211"/>
        <end position="252"/>
    </location>
</feature>
<dbReference type="InParanoid" id="F4RYN1"/>
<evidence type="ECO:0000313" key="4">
    <source>
        <dbReference type="Proteomes" id="UP000001072"/>
    </source>
</evidence>
<accession>F4RYN1</accession>
<dbReference type="OrthoDB" id="10064411at2759"/>
<reference evidence="4" key="1">
    <citation type="journal article" date="2011" name="Proc. Natl. Acad. Sci. U.S.A.">
        <title>Obligate biotrophy features unraveled by the genomic analysis of rust fungi.</title>
        <authorList>
            <person name="Duplessis S."/>
            <person name="Cuomo C.A."/>
            <person name="Lin Y.-C."/>
            <person name="Aerts A."/>
            <person name="Tisserant E."/>
            <person name="Veneault-Fourrey C."/>
            <person name="Joly D.L."/>
            <person name="Hacquard S."/>
            <person name="Amselem J."/>
            <person name="Cantarel B.L."/>
            <person name="Chiu R."/>
            <person name="Coutinho P.M."/>
            <person name="Feau N."/>
            <person name="Field M."/>
            <person name="Frey P."/>
            <person name="Gelhaye E."/>
            <person name="Goldberg J."/>
            <person name="Grabherr M.G."/>
            <person name="Kodira C.D."/>
            <person name="Kohler A."/>
            <person name="Kuees U."/>
            <person name="Lindquist E.A."/>
            <person name="Lucas S.M."/>
            <person name="Mago R."/>
            <person name="Mauceli E."/>
            <person name="Morin E."/>
            <person name="Murat C."/>
            <person name="Pangilinan J.L."/>
            <person name="Park R."/>
            <person name="Pearson M."/>
            <person name="Quesneville H."/>
            <person name="Rouhier N."/>
            <person name="Sakthikumar S."/>
            <person name="Salamov A.A."/>
            <person name="Schmutz J."/>
            <person name="Selles B."/>
            <person name="Shapiro H."/>
            <person name="Tanguay P."/>
            <person name="Tuskan G.A."/>
            <person name="Henrissat B."/>
            <person name="Van de Peer Y."/>
            <person name="Rouze P."/>
            <person name="Ellis J.G."/>
            <person name="Dodds P.N."/>
            <person name="Schein J.E."/>
            <person name="Zhong S."/>
            <person name="Hamelin R.C."/>
            <person name="Grigoriev I.V."/>
            <person name="Szabo L.J."/>
            <person name="Martin F."/>
        </authorList>
    </citation>
    <scope>NUCLEOTIDE SEQUENCE [LARGE SCALE GENOMIC DNA]</scope>
    <source>
        <strain evidence="4">98AG31 / pathotype 3-4-7</strain>
    </source>
</reference>
<gene>
    <name evidence="3" type="ORF">MELLADRAFT_66303</name>
</gene>
<dbReference type="VEuPathDB" id="FungiDB:MELLADRAFT_66303"/>
<protein>
    <recommendedName>
        <fullName evidence="2">Oxidoreductase-like domain-containing protein</fullName>
    </recommendedName>
</protein>
<dbReference type="Proteomes" id="UP000001072">
    <property type="component" value="Unassembled WGS sequence"/>
</dbReference>
<dbReference type="RefSeq" id="XP_007414236.1">
    <property type="nucleotide sequence ID" value="XM_007414174.1"/>
</dbReference>
<dbReference type="KEGG" id="mlr:MELLADRAFT_66303"/>
<organism evidence="4">
    <name type="scientific">Melampsora larici-populina (strain 98AG31 / pathotype 3-4-7)</name>
    <name type="common">Poplar leaf rust fungus</name>
    <dbReference type="NCBI Taxonomy" id="747676"/>
    <lineage>
        <taxon>Eukaryota</taxon>
        <taxon>Fungi</taxon>
        <taxon>Dikarya</taxon>
        <taxon>Basidiomycota</taxon>
        <taxon>Pucciniomycotina</taxon>
        <taxon>Pucciniomycetes</taxon>
        <taxon>Pucciniales</taxon>
        <taxon>Melampsoraceae</taxon>
        <taxon>Melampsora</taxon>
    </lineage>
</organism>
<dbReference type="AlphaFoldDB" id="F4RYN1"/>
<dbReference type="PANTHER" id="PTHR21193:SF3">
    <property type="entry name" value="OXIDOREDUCTASE-LIKE DOMAIN-CONTAINING PROTEIN 1"/>
    <property type="match status" value="1"/>
</dbReference>
<dbReference type="PANTHER" id="PTHR21193">
    <property type="entry name" value="OXIDOREDUCTASE-LIKE DOMAIN-CONTAINING PROTEIN 1"/>
    <property type="match status" value="1"/>
</dbReference>